<gene>
    <name evidence="2" type="ORF">FOL01_0235</name>
</gene>
<accession>A0A1L6R982</accession>
<keyword evidence="3" id="KW-1185">Reference proteome</keyword>
<reference evidence="2 3" key="1">
    <citation type="submission" date="2016-02" db="EMBL/GenBank/DDBJ databases">
        <title>Complete Genome Sequence of Weissella jogaejeotgali FOL01.</title>
        <authorList>
            <person name="Lee J.-H."/>
            <person name="Ku H.-J."/>
        </authorList>
    </citation>
    <scope>NUCLEOTIDE SEQUENCE [LARGE SCALE GENOMIC DNA]</scope>
    <source>
        <strain evidence="2 3">FOL01</strain>
    </source>
</reference>
<name>A0A1L6R982_9LACO</name>
<sequence>MKFKKQCVIGKRNKIVPEIKDFEQFLKKMGTSDSLLSRQQLTKLTQTSQVMLHPLQLRLNGKLPNRPLNLSLIVYKNDLRLRQLHVLLPTGEVAEIYQFLNQLNALLTEVIFENDFYDNLMIKSEPSVQVATADKLNRANQSLKQRIRQLTETKIQLASQYEGAQAKLKQQLNQLAVSDKQNQALLLKIEQLEQTIKDYQFKFTKQKEEMSIIREQIRVKQTKQNQQKLMKKVQVIEHVCPKLDDKLFKEEIVDLQKQVAKAQQELQIYRKQRTAGLQVSRSEKIRQLTSELNLTCIDDYHPLLRLVHKYNELVAEDLVLWQQIQGRFVKVDNRWQFIDQNSQAYELSELSLNGILLQTLTTNYYYSARQRSDTGYIMLIRQLNKQVTGSQIETHKNETSSPVRLMNKQVLIISWWGETVKNAAKKLSYFGIDVVWLDPSDISNDKIMHEMNKTQYDFELIVMRGAHHETVTAAHRLRRSGRQVKVANNPGASAMFDYVSGALGLSDG</sequence>
<evidence type="ECO:0000313" key="3">
    <source>
        <dbReference type="Proteomes" id="UP000185473"/>
    </source>
</evidence>
<organism evidence="2 3">
    <name type="scientific">Weissella jogaejeotgali</name>
    <dbReference type="NCBI Taxonomy" id="1631871"/>
    <lineage>
        <taxon>Bacteria</taxon>
        <taxon>Bacillati</taxon>
        <taxon>Bacillota</taxon>
        <taxon>Bacilli</taxon>
        <taxon>Lactobacillales</taxon>
        <taxon>Lactobacillaceae</taxon>
        <taxon>Weissella</taxon>
    </lineage>
</organism>
<keyword evidence="1" id="KW-0175">Coiled coil</keyword>
<feature type="coiled-coil region" evidence="1">
    <location>
        <begin position="133"/>
        <end position="209"/>
    </location>
</feature>
<dbReference type="AlphaFoldDB" id="A0A1L6R982"/>
<dbReference type="Proteomes" id="UP000185473">
    <property type="component" value="Chromosome"/>
</dbReference>
<dbReference type="OrthoDB" id="2149720at2"/>
<protein>
    <submittedName>
        <fullName evidence="2">Uncharacterized protein</fullName>
    </submittedName>
</protein>
<dbReference type="KEGG" id="wjo:FOL01_0235"/>
<dbReference type="EMBL" id="CP014332">
    <property type="protein sequence ID" value="APS41094.1"/>
    <property type="molecule type" value="Genomic_DNA"/>
</dbReference>
<proteinExistence type="predicted"/>
<evidence type="ECO:0000313" key="2">
    <source>
        <dbReference type="EMBL" id="APS41094.1"/>
    </source>
</evidence>
<dbReference type="STRING" id="1631871.FOL01_0235"/>
<dbReference type="RefSeq" id="WP_075268937.1">
    <property type="nucleotide sequence ID" value="NZ_CP014332.1"/>
</dbReference>
<feature type="coiled-coil region" evidence="1">
    <location>
        <begin position="245"/>
        <end position="272"/>
    </location>
</feature>
<evidence type="ECO:0000256" key="1">
    <source>
        <dbReference type="SAM" id="Coils"/>
    </source>
</evidence>